<dbReference type="AlphaFoldDB" id="A0A291G9B4"/>
<protein>
    <submittedName>
        <fullName evidence="6">GntR family transcriptional regulator</fullName>
    </submittedName>
</protein>
<keyword evidence="7" id="KW-1185">Reference proteome</keyword>
<keyword evidence="1" id="KW-0805">Transcription regulation</keyword>
<dbReference type="InterPro" id="IPR011711">
    <property type="entry name" value="GntR_C"/>
</dbReference>
<dbReference type="SUPFAM" id="SSF48008">
    <property type="entry name" value="GntR ligand-binding domain-like"/>
    <property type="match status" value="1"/>
</dbReference>
<dbReference type="PRINTS" id="PR00035">
    <property type="entry name" value="HTHGNTR"/>
</dbReference>
<dbReference type="Pfam" id="PF00392">
    <property type="entry name" value="GntR"/>
    <property type="match status" value="1"/>
</dbReference>
<evidence type="ECO:0000313" key="6">
    <source>
        <dbReference type="EMBL" id="ATG47143.1"/>
    </source>
</evidence>
<dbReference type="CDD" id="cd07377">
    <property type="entry name" value="WHTH_GntR"/>
    <property type="match status" value="1"/>
</dbReference>
<dbReference type="InterPro" id="IPR008920">
    <property type="entry name" value="TF_FadR/GntR_C"/>
</dbReference>
<dbReference type="PANTHER" id="PTHR43537:SF44">
    <property type="entry name" value="GNTR FAMILY REGULATORY PROTEIN"/>
    <property type="match status" value="1"/>
</dbReference>
<dbReference type="PROSITE" id="PS50949">
    <property type="entry name" value="HTH_GNTR"/>
    <property type="match status" value="1"/>
</dbReference>
<dbReference type="Gene3D" id="1.10.10.10">
    <property type="entry name" value="Winged helix-like DNA-binding domain superfamily/Winged helix DNA-binding domain"/>
    <property type="match status" value="1"/>
</dbReference>
<feature type="region of interest" description="Disordered" evidence="4">
    <location>
        <begin position="1"/>
        <end position="27"/>
    </location>
</feature>
<accession>A0A291G9B4</accession>
<dbReference type="OrthoDB" id="9028214at2"/>
<proteinExistence type="predicted"/>
<dbReference type="Proteomes" id="UP000217935">
    <property type="component" value="Chromosome"/>
</dbReference>
<dbReference type="EMBL" id="CP022196">
    <property type="protein sequence ID" value="ATG47143.1"/>
    <property type="molecule type" value="Genomic_DNA"/>
</dbReference>
<evidence type="ECO:0000256" key="2">
    <source>
        <dbReference type="ARBA" id="ARBA00023125"/>
    </source>
</evidence>
<evidence type="ECO:0000256" key="3">
    <source>
        <dbReference type="ARBA" id="ARBA00023163"/>
    </source>
</evidence>
<organism evidence="6 7">
    <name type="scientific">Celeribacter ethanolicus</name>
    <dbReference type="NCBI Taxonomy" id="1758178"/>
    <lineage>
        <taxon>Bacteria</taxon>
        <taxon>Pseudomonadati</taxon>
        <taxon>Pseudomonadota</taxon>
        <taxon>Alphaproteobacteria</taxon>
        <taxon>Rhodobacterales</taxon>
        <taxon>Roseobacteraceae</taxon>
        <taxon>Celeribacter</taxon>
    </lineage>
</organism>
<feature type="domain" description="HTH gntR-type" evidence="5">
    <location>
        <begin position="25"/>
        <end position="93"/>
    </location>
</feature>
<dbReference type="SUPFAM" id="SSF46785">
    <property type="entry name" value="Winged helix' DNA-binding domain"/>
    <property type="match status" value="1"/>
</dbReference>
<keyword evidence="2" id="KW-0238">DNA-binding</keyword>
<dbReference type="Gene3D" id="1.20.120.530">
    <property type="entry name" value="GntR ligand-binding domain-like"/>
    <property type="match status" value="1"/>
</dbReference>
<dbReference type="Pfam" id="PF07729">
    <property type="entry name" value="FCD"/>
    <property type="match status" value="1"/>
</dbReference>
<dbReference type="SMART" id="SM00895">
    <property type="entry name" value="FCD"/>
    <property type="match status" value="1"/>
</dbReference>
<dbReference type="GO" id="GO:0003677">
    <property type="term" value="F:DNA binding"/>
    <property type="evidence" value="ECO:0007669"/>
    <property type="project" value="UniProtKB-KW"/>
</dbReference>
<evidence type="ECO:0000259" key="5">
    <source>
        <dbReference type="PROSITE" id="PS50949"/>
    </source>
</evidence>
<dbReference type="InterPro" id="IPR036388">
    <property type="entry name" value="WH-like_DNA-bd_sf"/>
</dbReference>
<evidence type="ECO:0000256" key="1">
    <source>
        <dbReference type="ARBA" id="ARBA00023015"/>
    </source>
</evidence>
<keyword evidence="3" id="KW-0804">Transcription</keyword>
<dbReference type="InterPro" id="IPR000524">
    <property type="entry name" value="Tscrpt_reg_HTH_GntR"/>
</dbReference>
<evidence type="ECO:0000256" key="4">
    <source>
        <dbReference type="SAM" id="MobiDB-lite"/>
    </source>
</evidence>
<dbReference type="STRING" id="1758178.GCA_001550095_00696"/>
<sequence>MPPSTGQRLSGQKTSGPKHKLTPPRSYASKVADILRREIEQNVFRPGERLPTEAVLGETFGVSRAVIREAIFALKQDGIVQSYQGRGIFVVDELPEASFCLARTELDDKEEIERVFEFLLAHEASAAALAAQRRSPADLDAIGAALGAIDAAIARGENGIEQDMAFHSEILKATGNHLFISFGAFLENRVRHLIRQARTNSSRKGLTDLVQDEHRAIFAAIEAGDAERAREAAASHLKNAAKRLTLYMQDA</sequence>
<gene>
    <name evidence="6" type="ORF">CEW89_05905</name>
</gene>
<dbReference type="SMART" id="SM00345">
    <property type="entry name" value="HTH_GNTR"/>
    <property type="match status" value="1"/>
</dbReference>
<dbReference type="RefSeq" id="WP_096805260.1">
    <property type="nucleotide sequence ID" value="NZ_CP022196.1"/>
</dbReference>
<reference evidence="6 7" key="1">
    <citation type="submission" date="2017-06" db="EMBL/GenBank/DDBJ databases">
        <title>Celeribacter sp. TSPH2 complete genome sequence.</title>
        <authorList>
            <person name="Woo J.-H."/>
            <person name="Kim H.-S."/>
        </authorList>
    </citation>
    <scope>NUCLEOTIDE SEQUENCE [LARGE SCALE GENOMIC DNA]</scope>
    <source>
        <strain evidence="6 7">TSPH2</strain>
    </source>
</reference>
<feature type="compositionally biased region" description="Polar residues" evidence="4">
    <location>
        <begin position="1"/>
        <end position="15"/>
    </location>
</feature>
<dbReference type="InterPro" id="IPR036390">
    <property type="entry name" value="WH_DNA-bd_sf"/>
</dbReference>
<dbReference type="GO" id="GO:0003700">
    <property type="term" value="F:DNA-binding transcription factor activity"/>
    <property type="evidence" value="ECO:0007669"/>
    <property type="project" value="InterPro"/>
</dbReference>
<name>A0A291G9B4_9RHOB</name>
<evidence type="ECO:0000313" key="7">
    <source>
        <dbReference type="Proteomes" id="UP000217935"/>
    </source>
</evidence>
<dbReference type="PANTHER" id="PTHR43537">
    <property type="entry name" value="TRANSCRIPTIONAL REGULATOR, GNTR FAMILY"/>
    <property type="match status" value="1"/>
</dbReference>
<dbReference type="KEGG" id="ceh:CEW89_05905"/>